<sequence length="195" mass="21119">MKVARTEGRAWHPELIVVGLKAWPEVIRGDIGRIIGYLGSGMLTGLIETSLVHAVLSTEQDGLSKIFRYHLLGAATTDLPTSALPTSPLPEQTQIFLTVPLGSPQESAVRALETSLAGRLTGTSKETTMFVTREGAQTYTDHVWNGPSPVTLDAVSDGMPVGQSFATRGMLWLGERLEAQKIRSLGGLLPWHEFK</sequence>
<dbReference type="EMBL" id="JWZX01002999">
    <property type="protein sequence ID" value="KOO25265.1"/>
    <property type="molecule type" value="Genomic_DNA"/>
</dbReference>
<gene>
    <name evidence="1" type="ORF">Ctob_009425</name>
</gene>
<dbReference type="Proteomes" id="UP000037460">
    <property type="component" value="Unassembled WGS sequence"/>
</dbReference>
<proteinExistence type="predicted"/>
<organism evidence="1 2">
    <name type="scientific">Chrysochromulina tobinii</name>
    <dbReference type="NCBI Taxonomy" id="1460289"/>
    <lineage>
        <taxon>Eukaryota</taxon>
        <taxon>Haptista</taxon>
        <taxon>Haptophyta</taxon>
        <taxon>Prymnesiophyceae</taxon>
        <taxon>Prymnesiales</taxon>
        <taxon>Chrysochromulinaceae</taxon>
        <taxon>Chrysochromulina</taxon>
    </lineage>
</organism>
<protein>
    <submittedName>
        <fullName evidence="1">Uncharacterized protein</fullName>
    </submittedName>
</protein>
<keyword evidence="2" id="KW-1185">Reference proteome</keyword>
<dbReference type="AlphaFoldDB" id="A0A0M0JFN7"/>
<reference evidence="2" key="1">
    <citation type="journal article" date="2015" name="PLoS Genet.">
        <title>Genome Sequence and Transcriptome Analyses of Chrysochromulina tobin: Metabolic Tools for Enhanced Algal Fitness in the Prominent Order Prymnesiales (Haptophyceae).</title>
        <authorList>
            <person name="Hovde B.T."/>
            <person name="Deodato C.R."/>
            <person name="Hunsperger H.M."/>
            <person name="Ryken S.A."/>
            <person name="Yost W."/>
            <person name="Jha R.K."/>
            <person name="Patterson J."/>
            <person name="Monnat R.J. Jr."/>
            <person name="Barlow S.B."/>
            <person name="Starkenburg S.R."/>
            <person name="Cattolico R.A."/>
        </authorList>
    </citation>
    <scope>NUCLEOTIDE SEQUENCE</scope>
    <source>
        <strain evidence="2">CCMP291</strain>
    </source>
</reference>
<evidence type="ECO:0000313" key="2">
    <source>
        <dbReference type="Proteomes" id="UP000037460"/>
    </source>
</evidence>
<evidence type="ECO:0000313" key="1">
    <source>
        <dbReference type="EMBL" id="KOO25265.1"/>
    </source>
</evidence>
<accession>A0A0M0JFN7</accession>
<name>A0A0M0JFN7_9EUKA</name>
<comment type="caution">
    <text evidence="1">The sequence shown here is derived from an EMBL/GenBank/DDBJ whole genome shotgun (WGS) entry which is preliminary data.</text>
</comment>